<name>A0A061RJ22_9CHLO</name>
<reference evidence="1" key="1">
    <citation type="submission" date="2014-05" db="EMBL/GenBank/DDBJ databases">
        <title>The transcriptome of the halophilic microalga Tetraselmis sp. GSL018 isolated from the Great Salt Lake, Utah.</title>
        <authorList>
            <person name="Jinkerson R.E."/>
            <person name="D'Adamo S."/>
            <person name="Posewitz M.C."/>
        </authorList>
    </citation>
    <scope>NUCLEOTIDE SEQUENCE</scope>
    <source>
        <strain evidence="1">GSL018</strain>
    </source>
</reference>
<protein>
    <submittedName>
        <fullName evidence="1">Uncharacterized protein</fullName>
    </submittedName>
</protein>
<dbReference type="AlphaFoldDB" id="A0A061RJ22"/>
<evidence type="ECO:0000313" key="1">
    <source>
        <dbReference type="EMBL" id="JAC70754.1"/>
    </source>
</evidence>
<organism evidence="1">
    <name type="scientific">Tetraselmis sp. GSL018</name>
    <dbReference type="NCBI Taxonomy" id="582737"/>
    <lineage>
        <taxon>Eukaryota</taxon>
        <taxon>Viridiplantae</taxon>
        <taxon>Chlorophyta</taxon>
        <taxon>core chlorophytes</taxon>
        <taxon>Chlorodendrophyceae</taxon>
        <taxon>Chlorodendrales</taxon>
        <taxon>Chlorodendraceae</taxon>
        <taxon>Tetraselmis</taxon>
    </lineage>
</organism>
<dbReference type="EMBL" id="GBEZ01015405">
    <property type="protein sequence ID" value="JAC70754.1"/>
    <property type="molecule type" value="Transcribed_RNA"/>
</dbReference>
<accession>A0A061RJ22</accession>
<sequence length="181" mass="20411">MSQEQRNHNTSIESHTLQLIYGDRVLTLREALSCIYGCTVSTCTVQDTATFEGFVKRTAVVLSSHARTEKQVQTTHSSTDSSRFLGSLDLGISQVEVVFRAINQLMKRGLSGSENVLCQGVRKVTAVKISKVLKDGWPENLKRLLLGSMHQKPKNQILSEHKTTFAVLLLWFSGRRSYKWR</sequence>
<gene>
    <name evidence="1" type="ORF">TSPGSL018_3434</name>
</gene>
<proteinExistence type="predicted"/>